<keyword evidence="1" id="KW-0472">Membrane</keyword>
<organism evidence="2 3">
    <name type="scientific">Clostridium tyrobutyricum DIVETGP</name>
    <dbReference type="NCBI Taxonomy" id="1408889"/>
    <lineage>
        <taxon>Bacteria</taxon>
        <taxon>Bacillati</taxon>
        <taxon>Bacillota</taxon>
        <taxon>Clostridia</taxon>
        <taxon>Eubacteriales</taxon>
        <taxon>Clostridiaceae</taxon>
        <taxon>Clostridium</taxon>
    </lineage>
</organism>
<comment type="caution">
    <text evidence="2">The sequence shown here is derived from an EMBL/GenBank/DDBJ whole genome shotgun (WGS) entry which is preliminary data.</text>
</comment>
<dbReference type="Pfam" id="PF09581">
    <property type="entry name" value="Spore_III_AF"/>
    <property type="match status" value="1"/>
</dbReference>
<accession>W6N189</accession>
<keyword evidence="3" id="KW-1185">Reference proteome</keyword>
<keyword evidence="1" id="KW-1133">Transmembrane helix</keyword>
<reference evidence="2 3" key="1">
    <citation type="journal article" date="2015" name="Genome Announc.">
        <title>Draft Genome Sequence of Clostridium tyrobutyricum Strain DIVETGP, Isolated from Cow's Milk for Grana Padano Production.</title>
        <authorList>
            <person name="Soggiu A."/>
            <person name="Piras C."/>
            <person name="Gaiarsa S."/>
            <person name="Sassera D."/>
            <person name="Roncada P."/>
            <person name="Bendixen E."/>
            <person name="Brasca M."/>
            <person name="Bonizzi L."/>
        </authorList>
    </citation>
    <scope>NUCLEOTIDE SEQUENCE [LARGE SCALE GENOMIC DNA]</scope>
    <source>
        <strain evidence="2 3">DIVETGP</strain>
    </source>
</reference>
<dbReference type="AlphaFoldDB" id="W6N189"/>
<dbReference type="NCBIfam" id="TIGR02896">
    <property type="entry name" value="spore_III_AF"/>
    <property type="match status" value="1"/>
</dbReference>
<proteinExistence type="predicted"/>
<feature type="transmembrane region" description="Helical" evidence="1">
    <location>
        <begin position="6"/>
        <end position="26"/>
    </location>
</feature>
<name>W6N189_CLOTY</name>
<keyword evidence="1" id="KW-0812">Transmembrane</keyword>
<dbReference type="InterPro" id="IPR014245">
    <property type="entry name" value="Spore_III_AF"/>
</dbReference>
<evidence type="ECO:0000313" key="2">
    <source>
        <dbReference type="EMBL" id="CDL89998.1"/>
    </source>
</evidence>
<gene>
    <name evidence="2" type="ORF">CTDIVETGP_0068</name>
</gene>
<sequence length="196" mass="22528">MLLEYLRSWLIKICTAVFFITAIEMILPNNSFKKYSKFVLGLILITVFINPIVGLFNKNFDINSYSLKLSQQFEKNQNSNDMEKYKEENLNSTIEEFKLNLQNNCKQKLDEKYPDGKYSVKANARYDKESGNIYITGIYVTVKDGSVDTVQKVTINTEGENYDNSDELSGKQGQEIRSYLGSQLDISENIIHVKKG</sequence>
<dbReference type="Proteomes" id="UP000019482">
    <property type="component" value="Unassembled WGS sequence"/>
</dbReference>
<protein>
    <submittedName>
        <fullName evidence="2">Stage III sporulation protein AF</fullName>
    </submittedName>
</protein>
<feature type="transmembrane region" description="Helical" evidence="1">
    <location>
        <begin position="38"/>
        <end position="56"/>
    </location>
</feature>
<evidence type="ECO:0000313" key="3">
    <source>
        <dbReference type="Proteomes" id="UP000019482"/>
    </source>
</evidence>
<dbReference type="EMBL" id="CBXI010000003">
    <property type="protein sequence ID" value="CDL89998.1"/>
    <property type="molecule type" value="Genomic_DNA"/>
</dbReference>
<evidence type="ECO:0000256" key="1">
    <source>
        <dbReference type="SAM" id="Phobius"/>
    </source>
</evidence>